<dbReference type="InterPro" id="IPR029058">
    <property type="entry name" value="AB_hydrolase_fold"/>
</dbReference>
<comment type="caution">
    <text evidence="2">The sequence shown here is derived from an EMBL/GenBank/DDBJ whole genome shotgun (WGS) entry which is preliminary data.</text>
</comment>
<organism evidence="2 3">
    <name type="scientific">Hevea brasiliensis</name>
    <name type="common">Para rubber tree</name>
    <name type="synonym">Siphonia brasiliensis</name>
    <dbReference type="NCBI Taxonomy" id="3981"/>
    <lineage>
        <taxon>Eukaryota</taxon>
        <taxon>Viridiplantae</taxon>
        <taxon>Streptophyta</taxon>
        <taxon>Embryophyta</taxon>
        <taxon>Tracheophyta</taxon>
        <taxon>Spermatophyta</taxon>
        <taxon>Magnoliopsida</taxon>
        <taxon>eudicotyledons</taxon>
        <taxon>Gunneridae</taxon>
        <taxon>Pentapetalae</taxon>
        <taxon>rosids</taxon>
        <taxon>fabids</taxon>
        <taxon>Malpighiales</taxon>
        <taxon>Euphorbiaceae</taxon>
        <taxon>Crotonoideae</taxon>
        <taxon>Micrandreae</taxon>
        <taxon>Hevea</taxon>
    </lineage>
</organism>
<dbReference type="Pfam" id="PF03959">
    <property type="entry name" value="FSH1"/>
    <property type="match status" value="1"/>
</dbReference>
<dbReference type="EMBL" id="JARPOI010000007">
    <property type="protein sequence ID" value="KAJ9177534.1"/>
    <property type="molecule type" value="Genomic_DNA"/>
</dbReference>
<dbReference type="InterPro" id="IPR005645">
    <property type="entry name" value="FSH-like_dom"/>
</dbReference>
<evidence type="ECO:0000259" key="1">
    <source>
        <dbReference type="Pfam" id="PF03959"/>
    </source>
</evidence>
<keyword evidence="3" id="KW-1185">Reference proteome</keyword>
<protein>
    <recommendedName>
        <fullName evidence="1">Serine hydrolase domain-containing protein</fullName>
    </recommendedName>
</protein>
<dbReference type="Gene3D" id="3.40.50.1820">
    <property type="entry name" value="alpha/beta hydrolase"/>
    <property type="match status" value="1"/>
</dbReference>
<dbReference type="Proteomes" id="UP001174677">
    <property type="component" value="Chromosome 7"/>
</dbReference>
<gene>
    <name evidence="2" type="ORF">P3X46_012745</name>
</gene>
<evidence type="ECO:0000313" key="3">
    <source>
        <dbReference type="Proteomes" id="UP001174677"/>
    </source>
</evidence>
<proteinExistence type="predicted"/>
<reference evidence="2" key="1">
    <citation type="journal article" date="2023" name="Plant Biotechnol. J.">
        <title>Chromosome-level wild Hevea brasiliensis genome provides new tools for genomic-assisted breeding and valuable loci to elevate rubber yield.</title>
        <authorList>
            <person name="Cheng H."/>
            <person name="Song X."/>
            <person name="Hu Y."/>
            <person name="Wu T."/>
            <person name="Yang Q."/>
            <person name="An Z."/>
            <person name="Feng S."/>
            <person name="Deng Z."/>
            <person name="Wu W."/>
            <person name="Zeng X."/>
            <person name="Tu M."/>
            <person name="Wang X."/>
            <person name="Huang H."/>
        </authorList>
    </citation>
    <scope>NUCLEOTIDE SEQUENCE</scope>
    <source>
        <strain evidence="2">MT/VB/25A 57/8</strain>
    </source>
</reference>
<sequence>MGSSPTAFGVARGVLVGSLAGFQSLHFGPFVSNSQLSIRRLSSTKPLLEQHRQTKLVMQNEIQYKPRILCLHGFRTSASILQKLIARWPETVLQKLDLHFLDGPFPAQGKSDVEGIFDPPYYEWYQSNQDFTEYRNFEECVAYMEDYMINHGPFDGLLGFSQGAFLSAAVPSMQAQGVAFTRVPKIKFLVIISGSKFGGYKFGQPKLAANAFSSPIECPSLHIIGEKDFLKPGGIDLLESFVNPVVIHHPKGHIIPRLDDISLNTMLCFIEHIQKIPSHD</sequence>
<feature type="domain" description="Serine hydrolase" evidence="1">
    <location>
        <begin position="64"/>
        <end position="260"/>
    </location>
</feature>
<dbReference type="SUPFAM" id="SSF53474">
    <property type="entry name" value="alpha/beta-Hydrolases"/>
    <property type="match status" value="1"/>
</dbReference>
<evidence type="ECO:0000313" key="2">
    <source>
        <dbReference type="EMBL" id="KAJ9177534.1"/>
    </source>
</evidence>
<name>A0ABQ9MF53_HEVBR</name>
<dbReference type="PANTHER" id="PTHR22778">
    <property type="entry name" value="OVARIAN CANCER GENE-2 PROTEIN-RELATED"/>
    <property type="match status" value="1"/>
</dbReference>
<dbReference type="PANTHER" id="PTHR22778:SF52">
    <property type="entry name" value="SERINE HYDROLASE FSH DOMAIN-CONTAINING PROTEIN"/>
    <property type="match status" value="1"/>
</dbReference>
<accession>A0ABQ9MF53</accession>